<dbReference type="InterPro" id="IPR036429">
    <property type="entry name" value="SpoA-like_sf"/>
</dbReference>
<comment type="caution">
    <text evidence="3">The sequence shown here is derived from an EMBL/GenBank/DDBJ whole genome shotgun (WGS) entry which is preliminary data.</text>
</comment>
<feature type="domain" description="Flagellar motor switch protein FliN-like C-terminal" evidence="2">
    <location>
        <begin position="231"/>
        <end position="298"/>
    </location>
</feature>
<reference evidence="3 4" key="1">
    <citation type="submission" date="2019-03" db="EMBL/GenBank/DDBJ databases">
        <title>Genomic Encyclopedia of Type Strains, Phase IV (KMG-IV): sequencing the most valuable type-strain genomes for metagenomic binning, comparative biology and taxonomic classification.</title>
        <authorList>
            <person name="Goeker M."/>
        </authorList>
    </citation>
    <scope>NUCLEOTIDE SEQUENCE [LARGE SCALE GENOMIC DNA]</scope>
    <source>
        <strain evidence="3 4">DSM 21153</strain>
    </source>
</reference>
<evidence type="ECO:0000256" key="1">
    <source>
        <dbReference type="SAM" id="MobiDB-lite"/>
    </source>
</evidence>
<dbReference type="Proteomes" id="UP000295277">
    <property type="component" value="Unassembled WGS sequence"/>
</dbReference>
<keyword evidence="4" id="KW-1185">Reference proteome</keyword>
<feature type="region of interest" description="Disordered" evidence="1">
    <location>
        <begin position="358"/>
        <end position="380"/>
    </location>
</feature>
<keyword evidence="3" id="KW-0966">Cell projection</keyword>
<dbReference type="InterPro" id="IPR001543">
    <property type="entry name" value="FliN-like_C"/>
</dbReference>
<accession>A0A4R1YG07</accession>
<feature type="compositionally biased region" description="Acidic residues" evidence="1">
    <location>
        <begin position="363"/>
        <end position="372"/>
    </location>
</feature>
<gene>
    <name evidence="3" type="ORF">EV216_1446</name>
</gene>
<keyword evidence="3" id="KW-0969">Cilium</keyword>
<dbReference type="AlphaFoldDB" id="A0A4R1YG07"/>
<dbReference type="Gene3D" id="2.30.330.10">
    <property type="entry name" value="SpoA-like"/>
    <property type="match status" value="1"/>
</dbReference>
<evidence type="ECO:0000313" key="4">
    <source>
        <dbReference type="Proteomes" id="UP000295277"/>
    </source>
</evidence>
<evidence type="ECO:0000259" key="2">
    <source>
        <dbReference type="Pfam" id="PF01052"/>
    </source>
</evidence>
<evidence type="ECO:0000313" key="3">
    <source>
        <dbReference type="EMBL" id="TCM75058.1"/>
    </source>
</evidence>
<dbReference type="EMBL" id="SLVM01000044">
    <property type="protein sequence ID" value="TCM75058.1"/>
    <property type="molecule type" value="Genomic_DNA"/>
</dbReference>
<dbReference type="SUPFAM" id="SSF101801">
    <property type="entry name" value="Surface presentation of antigens (SPOA)"/>
    <property type="match status" value="1"/>
</dbReference>
<proteinExistence type="predicted"/>
<name>A0A4R1YG07_9RHOB</name>
<keyword evidence="3" id="KW-0282">Flagellum</keyword>
<sequence>MDGRQMTDDAHRAILRQILGDARVAMPSGGTAETGGDGRFALRLETARAMRDDFGMTGVVEDCATLRLRLDDLGEQVKPERLSVVLRGGSGRLGLAVYSPELAMALLEWRLLGMLASEVPETRRLTATDAAILADLTDPLLSRFGGAMAALPGGDWATGYAQGNVIEDARHLPLILAQGGYHGFRLTLRLGEGLRGGDLFLALPESPAPAPAKTAEEDGSPWPDALRSGVLGAELVLNAVLWRMRLSAAEIGRLRPGDLVPIPAAALTAVRLEGPGRVVIAEGRLGQSNGERAIKIAGPEDEAPGLAGLSTMPGLAAQPSAFASDPAEDAADFPIAADFPAMADLADEADFPAMGDFPGLGEFDPEATDLDADFPAFAQN</sequence>
<organism evidence="3 4">
    <name type="scientific">Rhodovulum steppense</name>
    <dbReference type="NCBI Taxonomy" id="540251"/>
    <lineage>
        <taxon>Bacteria</taxon>
        <taxon>Pseudomonadati</taxon>
        <taxon>Pseudomonadota</taxon>
        <taxon>Alphaproteobacteria</taxon>
        <taxon>Rhodobacterales</taxon>
        <taxon>Paracoccaceae</taxon>
        <taxon>Rhodovulum</taxon>
    </lineage>
</organism>
<protein>
    <submittedName>
        <fullName evidence="3">Type III flagellar switch regulator (C-ring) FliN</fullName>
    </submittedName>
</protein>
<dbReference type="Pfam" id="PF01052">
    <property type="entry name" value="FliMN_C"/>
    <property type="match status" value="1"/>
</dbReference>